<protein>
    <submittedName>
        <fullName evidence="2">Laminin N-terminal domain-containing protein</fullName>
    </submittedName>
</protein>
<dbReference type="Proteomes" id="UP000887580">
    <property type="component" value="Unplaced"/>
</dbReference>
<name>A0AC35GXV2_9BILA</name>
<organism evidence="1 2">
    <name type="scientific">Panagrolaimus sp. PS1159</name>
    <dbReference type="NCBI Taxonomy" id="55785"/>
    <lineage>
        <taxon>Eukaryota</taxon>
        <taxon>Metazoa</taxon>
        <taxon>Ecdysozoa</taxon>
        <taxon>Nematoda</taxon>
        <taxon>Chromadorea</taxon>
        <taxon>Rhabditida</taxon>
        <taxon>Tylenchina</taxon>
        <taxon>Panagrolaimomorpha</taxon>
        <taxon>Panagrolaimoidea</taxon>
        <taxon>Panagrolaimidae</taxon>
        <taxon>Panagrolaimus</taxon>
    </lineage>
</organism>
<reference evidence="2" key="1">
    <citation type="submission" date="2022-11" db="UniProtKB">
        <authorList>
            <consortium name="WormBaseParasite"/>
        </authorList>
    </citation>
    <scope>IDENTIFICATION</scope>
</reference>
<proteinExistence type="predicted"/>
<evidence type="ECO:0000313" key="1">
    <source>
        <dbReference type="Proteomes" id="UP000887580"/>
    </source>
</evidence>
<accession>A0AC35GXV2</accession>
<dbReference type="WBParaSite" id="PS1159_v2.g9694.t1">
    <property type="protein sequence ID" value="PS1159_v2.g9694.t1"/>
    <property type="gene ID" value="PS1159_v2.g9694"/>
</dbReference>
<evidence type="ECO:0000313" key="2">
    <source>
        <dbReference type="WBParaSite" id="PS1159_v2.g9694.t1"/>
    </source>
</evidence>
<sequence>MAPITRLFLLFSLLLWIPKIFGTETLTDRYFSNFIFPEEEGFSECSRWDNNKEIPQRCVPEFENAAFNKKVNVSNTCGTRQPTHYCRQVSLYGSSKSCGVCDDRVREYSHTSEFLTDFNDPKNETWWQSETMNEGIQYPNNVTLTLNLEKAYDITYVRLKFISPRPESFIIYKKTTQDGE</sequence>